<comment type="catalytic activity">
    <reaction evidence="11">
        <text>S-methyl-5'-thioadenosine + phosphate = 5-(methylsulfanyl)-alpha-D-ribose 1-phosphate + adenine</text>
        <dbReference type="Rhea" id="RHEA:11852"/>
        <dbReference type="ChEBI" id="CHEBI:16708"/>
        <dbReference type="ChEBI" id="CHEBI:17509"/>
        <dbReference type="ChEBI" id="CHEBI:43474"/>
        <dbReference type="ChEBI" id="CHEBI:58533"/>
        <dbReference type="EC" id="2.4.2.28"/>
    </reaction>
    <physiologicalReaction direction="left-to-right" evidence="11">
        <dbReference type="Rhea" id="RHEA:11853"/>
    </physiologicalReaction>
</comment>
<evidence type="ECO:0000256" key="7">
    <source>
        <dbReference type="ARBA" id="ARBA00022833"/>
    </source>
</evidence>
<evidence type="ECO:0000313" key="12">
    <source>
        <dbReference type="EMBL" id="CAR71013.1"/>
    </source>
</evidence>
<evidence type="ECO:0000256" key="3">
    <source>
        <dbReference type="ARBA" id="ARBA00007353"/>
    </source>
</evidence>
<name>A0A0H3MZ01_MYCLB</name>
<comment type="catalytic activity">
    <reaction evidence="9">
        <text>adenosine + H2O + H(+) = inosine + NH4(+)</text>
        <dbReference type="Rhea" id="RHEA:24408"/>
        <dbReference type="ChEBI" id="CHEBI:15377"/>
        <dbReference type="ChEBI" id="CHEBI:15378"/>
        <dbReference type="ChEBI" id="CHEBI:16335"/>
        <dbReference type="ChEBI" id="CHEBI:17596"/>
        <dbReference type="ChEBI" id="CHEBI:28938"/>
        <dbReference type="EC" id="3.5.4.4"/>
    </reaction>
    <physiologicalReaction direction="left-to-right" evidence="9">
        <dbReference type="Rhea" id="RHEA:24409"/>
    </physiologicalReaction>
</comment>
<dbReference type="CDD" id="cd16833">
    <property type="entry name" value="YfiH"/>
    <property type="match status" value="1"/>
</dbReference>
<evidence type="ECO:0000256" key="10">
    <source>
        <dbReference type="ARBA" id="ARBA00048968"/>
    </source>
</evidence>
<dbReference type="SMR" id="A0A0H3MZ01"/>
<gene>
    <name evidence="12" type="ordered locus">MLBr00918</name>
</gene>
<dbReference type="HOGENOM" id="CLU_065784_1_1_11"/>
<evidence type="ECO:0000256" key="5">
    <source>
        <dbReference type="ARBA" id="ARBA00022723"/>
    </source>
</evidence>
<dbReference type="GO" id="GO:0016787">
    <property type="term" value="F:hydrolase activity"/>
    <property type="evidence" value="ECO:0007669"/>
    <property type="project" value="UniProtKB-KW"/>
</dbReference>
<evidence type="ECO:0000256" key="1">
    <source>
        <dbReference type="ARBA" id="ARBA00000553"/>
    </source>
</evidence>
<comment type="function">
    <text evidence="2">Purine nucleoside enzyme that catalyzes the phosphorolysis of adenosine and inosine nucleosides, yielding D-ribose 1-phosphate and the respective free bases, adenine and hypoxanthine. Also catalyzes the phosphorolysis of S-methyl-5'-thioadenosine into adenine and S-methyl-5-thio-alpha-D-ribose 1-phosphate. Also has adenosine deaminase activity.</text>
</comment>
<evidence type="ECO:0000256" key="11">
    <source>
        <dbReference type="ARBA" id="ARBA00049893"/>
    </source>
</evidence>
<dbReference type="PANTHER" id="PTHR30616">
    <property type="entry name" value="UNCHARACTERIZED PROTEIN YFIH"/>
    <property type="match status" value="1"/>
</dbReference>
<evidence type="ECO:0000256" key="4">
    <source>
        <dbReference type="ARBA" id="ARBA00022679"/>
    </source>
</evidence>
<proteinExistence type="inferred from homology"/>
<dbReference type="InterPro" id="IPR011324">
    <property type="entry name" value="Cytotoxic_necrot_fac-like_cat"/>
</dbReference>
<dbReference type="Proteomes" id="UP000006900">
    <property type="component" value="Chromosome"/>
</dbReference>
<comment type="catalytic activity">
    <reaction evidence="10">
        <text>adenosine + phosphate = alpha-D-ribose 1-phosphate + adenine</text>
        <dbReference type="Rhea" id="RHEA:27642"/>
        <dbReference type="ChEBI" id="CHEBI:16335"/>
        <dbReference type="ChEBI" id="CHEBI:16708"/>
        <dbReference type="ChEBI" id="CHEBI:43474"/>
        <dbReference type="ChEBI" id="CHEBI:57720"/>
        <dbReference type="EC" id="2.4.2.1"/>
    </reaction>
    <physiologicalReaction direction="left-to-right" evidence="10">
        <dbReference type="Rhea" id="RHEA:27643"/>
    </physiologicalReaction>
</comment>
<dbReference type="InterPro" id="IPR038371">
    <property type="entry name" value="Cu_polyphenol_OxRdtase_sf"/>
</dbReference>
<keyword evidence="4" id="KW-0808">Transferase</keyword>
<dbReference type="Gene3D" id="3.60.140.10">
    <property type="entry name" value="CNF1/YfiH-like putative cysteine hydrolases"/>
    <property type="match status" value="1"/>
</dbReference>
<evidence type="ECO:0000256" key="2">
    <source>
        <dbReference type="ARBA" id="ARBA00003215"/>
    </source>
</evidence>
<dbReference type="GO" id="GO:0017061">
    <property type="term" value="F:S-methyl-5-thioadenosine phosphorylase activity"/>
    <property type="evidence" value="ECO:0007669"/>
    <property type="project" value="UniProtKB-EC"/>
</dbReference>
<dbReference type="InterPro" id="IPR003730">
    <property type="entry name" value="Cu_polyphenol_OxRdtase"/>
</dbReference>
<dbReference type="AlphaFoldDB" id="A0A0H3MZ01"/>
<organism evidence="12 13">
    <name type="scientific">Mycobacterium leprae (strain Br4923)</name>
    <dbReference type="NCBI Taxonomy" id="561304"/>
    <lineage>
        <taxon>Bacteria</taxon>
        <taxon>Bacillati</taxon>
        <taxon>Actinomycetota</taxon>
        <taxon>Actinomycetes</taxon>
        <taxon>Mycobacteriales</taxon>
        <taxon>Mycobacteriaceae</taxon>
        <taxon>Mycobacterium</taxon>
    </lineage>
</organism>
<reference evidence="12 13" key="1">
    <citation type="journal article" date="2009" name="Nat. Genet.">
        <title>Comparative genomic and phylogeographic analysis of Mycobacterium leprae.</title>
        <authorList>
            <person name="Monot M."/>
            <person name="Honore N."/>
            <person name="Garnier T."/>
            <person name="Zidane N."/>
            <person name="Sherafi D."/>
            <person name="Paniz-Mondolfi A."/>
            <person name="Matsuoka M."/>
            <person name="Taylor G.M."/>
            <person name="Donoghue H.D."/>
            <person name="Bouwman A."/>
            <person name="Mays S."/>
            <person name="Watson C."/>
            <person name="Lockwood D."/>
            <person name="Khamispour A."/>
            <person name="Dowlati Y."/>
            <person name="Jianping S."/>
            <person name="Rea T.H."/>
            <person name="Vera-Cabrera L."/>
            <person name="Stefani M.M."/>
            <person name="Banu S."/>
            <person name="Macdonald M."/>
            <person name="Sapkota B.R."/>
            <person name="Spencer J.S."/>
            <person name="Thomas J."/>
            <person name="Harshman K."/>
            <person name="Singh P."/>
            <person name="Busso P."/>
            <person name="Gattiker A."/>
            <person name="Rougemont J."/>
            <person name="Brennan P.J."/>
            <person name="Cole S.T."/>
        </authorList>
    </citation>
    <scope>NUCLEOTIDE SEQUENCE [LARGE SCALE GENOMIC DNA]</scope>
    <source>
        <strain evidence="13">Br4923</strain>
    </source>
</reference>
<sequence>MGGFADTGQVSVRIRWVITMRAGGVLVSPFDFLDLGDHVGDDPDCGGHLSRAWLVAAIGLGVDRVVWMSQVHGDRVKVVHEPCDAVVDNTDALVTRTSQPALPVVTIHCVPVLLSDARPGVTAAVHVGEGRGSARCASPCDGYDAGPGCVRWRRDIAVLLGPAVSGRNYEVPVVIADGVEAASPDSCTTTRISAGTPGLDLRTGIACQFRDLGVMSIEDDPRRTVADRALFSHLQTVSTGRLASLVWME</sequence>
<comment type="similarity">
    <text evidence="3">Belongs to the purine nucleoside phosphorylase YfiH/LACC1 family.</text>
</comment>
<comment type="catalytic activity">
    <reaction evidence="1">
        <text>inosine + phosphate = alpha-D-ribose 1-phosphate + hypoxanthine</text>
        <dbReference type="Rhea" id="RHEA:27646"/>
        <dbReference type="ChEBI" id="CHEBI:17368"/>
        <dbReference type="ChEBI" id="CHEBI:17596"/>
        <dbReference type="ChEBI" id="CHEBI:43474"/>
        <dbReference type="ChEBI" id="CHEBI:57720"/>
        <dbReference type="EC" id="2.4.2.1"/>
    </reaction>
    <physiologicalReaction direction="left-to-right" evidence="1">
        <dbReference type="Rhea" id="RHEA:27647"/>
    </physiologicalReaction>
</comment>
<dbReference type="SUPFAM" id="SSF64438">
    <property type="entry name" value="CNF1/YfiH-like putative cysteine hydrolases"/>
    <property type="match status" value="1"/>
</dbReference>
<dbReference type="Pfam" id="PF02578">
    <property type="entry name" value="Cu-oxidase_4"/>
    <property type="match status" value="1"/>
</dbReference>
<keyword evidence="5" id="KW-0479">Metal-binding</keyword>
<dbReference type="KEGG" id="mlb:MLBr00918"/>
<evidence type="ECO:0000256" key="8">
    <source>
        <dbReference type="ARBA" id="ARBA00023008"/>
    </source>
</evidence>
<accession>A0A0H3MZ01</accession>
<keyword evidence="6" id="KW-0378">Hydrolase</keyword>
<evidence type="ECO:0008006" key="14">
    <source>
        <dbReference type="Google" id="ProtNLM"/>
    </source>
</evidence>
<protein>
    <recommendedName>
        <fullName evidence="14">Purine nucleoside phosphorylase</fullName>
    </recommendedName>
</protein>
<evidence type="ECO:0000256" key="6">
    <source>
        <dbReference type="ARBA" id="ARBA00022801"/>
    </source>
</evidence>
<dbReference type="EMBL" id="FM211192">
    <property type="protein sequence ID" value="CAR71013.1"/>
    <property type="molecule type" value="Genomic_DNA"/>
</dbReference>
<keyword evidence="7" id="KW-0862">Zinc</keyword>
<dbReference type="GO" id="GO:0005507">
    <property type="term" value="F:copper ion binding"/>
    <property type="evidence" value="ECO:0007669"/>
    <property type="project" value="TreeGrafter"/>
</dbReference>
<evidence type="ECO:0000313" key="13">
    <source>
        <dbReference type="Proteomes" id="UP000006900"/>
    </source>
</evidence>
<dbReference type="PANTHER" id="PTHR30616:SF2">
    <property type="entry name" value="PURINE NUCLEOSIDE PHOSPHORYLASE LACC1"/>
    <property type="match status" value="1"/>
</dbReference>
<evidence type="ECO:0000256" key="9">
    <source>
        <dbReference type="ARBA" id="ARBA00047989"/>
    </source>
</evidence>
<keyword evidence="8" id="KW-0186">Copper</keyword>